<evidence type="ECO:0000313" key="3">
    <source>
        <dbReference type="EMBL" id="TLU72851.1"/>
    </source>
</evidence>
<dbReference type="AlphaFoldDB" id="A0A5R9JB58"/>
<dbReference type="Pfam" id="PF04168">
    <property type="entry name" value="Alpha-E"/>
    <property type="match status" value="1"/>
</dbReference>
<feature type="compositionally biased region" description="Polar residues" evidence="1">
    <location>
        <begin position="337"/>
        <end position="376"/>
    </location>
</feature>
<feature type="domain" description="DUF403" evidence="2">
    <location>
        <begin position="9"/>
        <end position="317"/>
    </location>
</feature>
<evidence type="ECO:0000256" key="1">
    <source>
        <dbReference type="SAM" id="MobiDB-lite"/>
    </source>
</evidence>
<organism evidence="3 4">
    <name type="scientific">Lichenicoccus roseus</name>
    <dbReference type="NCBI Taxonomy" id="2683649"/>
    <lineage>
        <taxon>Bacteria</taxon>
        <taxon>Pseudomonadati</taxon>
        <taxon>Pseudomonadota</taxon>
        <taxon>Alphaproteobacteria</taxon>
        <taxon>Acetobacterales</taxon>
        <taxon>Acetobacteraceae</taxon>
        <taxon>Lichenicoccus</taxon>
    </lineage>
</organism>
<dbReference type="EMBL" id="VCDI01000003">
    <property type="protein sequence ID" value="TLU72851.1"/>
    <property type="molecule type" value="Genomic_DNA"/>
</dbReference>
<dbReference type="InterPro" id="IPR051680">
    <property type="entry name" value="ATP-dep_Glu-Cys_Ligase-2"/>
</dbReference>
<reference evidence="3 4" key="1">
    <citation type="submission" date="2019-05" db="EMBL/GenBank/DDBJ databases">
        <authorList>
            <person name="Pankratov T."/>
            <person name="Grouzdev D."/>
        </authorList>
    </citation>
    <scope>NUCLEOTIDE SEQUENCE [LARGE SCALE GENOMIC DNA]</scope>
    <source>
        <strain evidence="3 4">KEBCLARHB70R</strain>
    </source>
</reference>
<proteinExistence type="predicted"/>
<protein>
    <submittedName>
        <fullName evidence="3">Alpha-E domain-containing protein</fullName>
    </submittedName>
</protein>
<dbReference type="InterPro" id="IPR007296">
    <property type="entry name" value="DUF403"/>
</dbReference>
<gene>
    <name evidence="3" type="ORF">FE263_10785</name>
</gene>
<sequence>MEPIRSSDLLSRYAESTVWLARYMERIENLARVLDVTETFVRTGTGRDGWASVVQINADDEPFRARHAVADAASVTEFYVLDTGHGNSIASIVNMARENARTLRPLISTEMWTHINVFHNWIRRLGPNDVRPSHLSALCARVKQECQTHYGITEGTFYRDQGWYFYMIGKYLERADQITRLVDIKYHTLLPEEAGIGSEVDVSQWSAVLRAAAGYHAFRRTMPRVLRPKDVAGFLLLNNAFPRSLALTLRQVYWAVGQLRTDYGLRRSGMILERLDELRASLLDQTIEQIIVRGLHEFLDWVQLELRQIQEGIASAFWPPPPELVLPEQAVDGGASTLAQSQGGMSQTMGSMTQTLGGMTQSLGGPRSSGNTQDQS</sequence>
<evidence type="ECO:0000259" key="2">
    <source>
        <dbReference type="Pfam" id="PF04168"/>
    </source>
</evidence>
<dbReference type="RefSeq" id="WP_138326309.1">
    <property type="nucleotide sequence ID" value="NZ_VCDI01000003.1"/>
</dbReference>
<dbReference type="PANTHER" id="PTHR34595">
    <property type="entry name" value="BLR5612 PROTEIN"/>
    <property type="match status" value="1"/>
</dbReference>
<feature type="region of interest" description="Disordered" evidence="1">
    <location>
        <begin position="335"/>
        <end position="376"/>
    </location>
</feature>
<accession>A0A5R9JB58</accession>
<dbReference type="OrthoDB" id="9803532at2"/>
<evidence type="ECO:0000313" key="4">
    <source>
        <dbReference type="Proteomes" id="UP000305654"/>
    </source>
</evidence>
<keyword evidence="4" id="KW-1185">Reference proteome</keyword>
<dbReference type="Proteomes" id="UP000305654">
    <property type="component" value="Unassembled WGS sequence"/>
</dbReference>
<dbReference type="PANTHER" id="PTHR34595:SF7">
    <property type="entry name" value="SLL1039 PROTEIN"/>
    <property type="match status" value="1"/>
</dbReference>
<name>A0A5R9JB58_9PROT</name>
<comment type="caution">
    <text evidence="3">The sequence shown here is derived from an EMBL/GenBank/DDBJ whole genome shotgun (WGS) entry which is preliminary data.</text>
</comment>